<dbReference type="SMART" id="SM00100">
    <property type="entry name" value="cNMP"/>
    <property type="match status" value="2"/>
</dbReference>
<dbReference type="SUPFAM" id="SSF51206">
    <property type="entry name" value="cAMP-binding domain-like"/>
    <property type="match status" value="2"/>
</dbReference>
<keyword evidence="12" id="KW-0142">cGMP-binding</keyword>
<dbReference type="PANTHER" id="PTHR24353">
    <property type="entry name" value="CYCLIC NUCLEOTIDE-DEPENDENT PROTEIN KINASE"/>
    <property type="match status" value="1"/>
</dbReference>
<evidence type="ECO:0000256" key="1">
    <source>
        <dbReference type="ARBA" id="ARBA00001946"/>
    </source>
</evidence>
<dbReference type="GO" id="GO:0046872">
    <property type="term" value="F:metal ion binding"/>
    <property type="evidence" value="ECO:0007669"/>
    <property type="project" value="UniProtKB-KW"/>
</dbReference>
<dbReference type="InterPro" id="IPR014710">
    <property type="entry name" value="RmlC-like_jellyroll"/>
</dbReference>
<organism evidence="17">
    <name type="scientific">Noctiluca scintillans</name>
    <name type="common">Sea sparkle</name>
    <name type="synonym">Red tide dinoflagellate</name>
    <dbReference type="NCBI Taxonomy" id="2966"/>
    <lineage>
        <taxon>Eukaryota</taxon>
        <taxon>Sar</taxon>
        <taxon>Alveolata</taxon>
        <taxon>Dinophyceae</taxon>
        <taxon>Noctilucales</taxon>
        <taxon>Noctilucaceae</taxon>
        <taxon>Noctiluca</taxon>
    </lineage>
</organism>
<dbReference type="SUPFAM" id="SSF56112">
    <property type="entry name" value="Protein kinase-like (PK-like)"/>
    <property type="match status" value="1"/>
</dbReference>
<evidence type="ECO:0000256" key="12">
    <source>
        <dbReference type="ARBA" id="ARBA00022992"/>
    </source>
</evidence>
<evidence type="ECO:0000256" key="6">
    <source>
        <dbReference type="ARBA" id="ARBA00022679"/>
    </source>
</evidence>
<feature type="domain" description="Cyclic nucleotide-binding" evidence="16">
    <location>
        <begin position="313"/>
        <end position="429"/>
    </location>
</feature>
<dbReference type="InterPro" id="IPR018488">
    <property type="entry name" value="cNMP-bd_CS"/>
</dbReference>
<name>A0A7S1AHM1_NOCSC</name>
<sequence length="746" mass="84409">MAYDSACCERVSAKEASELWGVDRKVLTNILADHREKHAKDNERLFSSLTMFDEFTKEQRNELCAALVVQTFKERDVVFRRGQVVDALHFVREGSLGAYDKEDGVKLFEYGARSFFGTQVAAEVSLHEFTVIAETSCQILTFGFKSLKAKLDEKLGAFLEQLFLVSGLRMIKALAHFSPTQRKTIASRMEKRRYNKGAVISNEVQYGLIVSGAFRSKAQRLFRGLCFERDAHVNPFRGSCTFNAVNFAEDLASFRQNPVEPSLVADSENCELAVLTEDGLAAALHELGVLDISSPQNATDFARKIHLISKMNIFRHLSKQQTEDVINSLVVQRFTRGAIVTQQGDPGRSLFILASGTCRITVDGRVVRTMSRNAHFGERAVLMGTRRTATVEVSSQEAELWCLHQTRFLELLTPNMRAERLQRLQLQDTSVALTDLRCKRVVGEGGMGIVILVEHITTGMRYALKRCNKLKSCIPMNVRREMDLLAENDHPFIIKFVKSFETEKHVYLLTELITGGELFDALRTIPRALNQKEAQFYIGSLLLVLDVLRDRGVVYRDLKPENVMLDSQGYTKLVDFGIAKKFAEDVKRTFTVIGTPHYMAPEILTKFGYGMEVDVWSLGVMFYELVCVTLPFGDDFDQAFQIYDAVKTVPLTFPDFYRDKQGRQLIKGLLQKDPTLRLGAGEADLERLQEHPWFTGNLFERLRARELRAPVIPCGEQYSSAGGEHKFPSFLEIEEHDTPSQPKVVV</sequence>
<dbReference type="PANTHER" id="PTHR24353:SF37">
    <property type="entry name" value="CAMP-DEPENDENT PROTEIN KINASE CATALYTIC SUBUNIT PRKX"/>
    <property type="match status" value="1"/>
</dbReference>
<comment type="cofactor">
    <cofactor evidence="1">
        <name>Mg(2+)</name>
        <dbReference type="ChEBI" id="CHEBI:18420"/>
    </cofactor>
</comment>
<evidence type="ECO:0000256" key="13">
    <source>
        <dbReference type="ARBA" id="ARBA00024113"/>
    </source>
</evidence>
<keyword evidence="10 14" id="KW-0067">ATP-binding</keyword>
<reference evidence="17" key="1">
    <citation type="submission" date="2021-01" db="EMBL/GenBank/DDBJ databases">
        <authorList>
            <person name="Corre E."/>
            <person name="Pelletier E."/>
            <person name="Niang G."/>
            <person name="Scheremetjew M."/>
            <person name="Finn R."/>
            <person name="Kale V."/>
            <person name="Holt S."/>
            <person name="Cochrane G."/>
            <person name="Meng A."/>
            <person name="Brown T."/>
            <person name="Cohen L."/>
        </authorList>
    </citation>
    <scope>NUCLEOTIDE SEQUENCE</scope>
</reference>
<dbReference type="GO" id="GO:0005952">
    <property type="term" value="C:cAMP-dependent protein kinase complex"/>
    <property type="evidence" value="ECO:0007669"/>
    <property type="project" value="TreeGrafter"/>
</dbReference>
<evidence type="ECO:0000256" key="4">
    <source>
        <dbReference type="ARBA" id="ARBA00022527"/>
    </source>
</evidence>
<dbReference type="CDD" id="cd00038">
    <property type="entry name" value="CAP_ED"/>
    <property type="match status" value="2"/>
</dbReference>
<keyword evidence="7" id="KW-0479">Metal-binding</keyword>
<dbReference type="GO" id="GO:0030553">
    <property type="term" value="F:cGMP binding"/>
    <property type="evidence" value="ECO:0007669"/>
    <property type="project" value="UniProtKB-KW"/>
</dbReference>
<evidence type="ECO:0000256" key="3">
    <source>
        <dbReference type="ARBA" id="ARBA00022490"/>
    </source>
</evidence>
<keyword evidence="4" id="KW-0723">Serine/threonine-protein kinase</keyword>
<dbReference type="InterPro" id="IPR011009">
    <property type="entry name" value="Kinase-like_dom_sf"/>
</dbReference>
<evidence type="ECO:0000256" key="10">
    <source>
        <dbReference type="ARBA" id="ARBA00022840"/>
    </source>
</evidence>
<dbReference type="FunFam" id="1.10.510.10:FF:000571">
    <property type="entry name" value="Maternal embryonic leucine zipper kinase"/>
    <property type="match status" value="1"/>
</dbReference>
<dbReference type="PROSITE" id="PS00107">
    <property type="entry name" value="PROTEIN_KINASE_ATP"/>
    <property type="match status" value="1"/>
</dbReference>
<dbReference type="EMBL" id="HBFQ01040358">
    <property type="protein sequence ID" value="CAD8854270.1"/>
    <property type="molecule type" value="Transcribed_RNA"/>
</dbReference>
<dbReference type="Pfam" id="PF00069">
    <property type="entry name" value="Pkinase"/>
    <property type="match status" value="1"/>
</dbReference>
<dbReference type="GO" id="GO:0005524">
    <property type="term" value="F:ATP binding"/>
    <property type="evidence" value="ECO:0007669"/>
    <property type="project" value="UniProtKB-UniRule"/>
</dbReference>
<gene>
    <name evidence="17" type="ORF">NSCI0253_LOCUS28621</name>
</gene>
<keyword evidence="8 14" id="KW-0547">Nucleotide-binding</keyword>
<evidence type="ECO:0000256" key="11">
    <source>
        <dbReference type="ARBA" id="ARBA00022842"/>
    </source>
</evidence>
<accession>A0A7S1AHM1</accession>
<dbReference type="Gene3D" id="1.10.510.10">
    <property type="entry name" value="Transferase(Phosphotransferase) domain 1"/>
    <property type="match status" value="1"/>
</dbReference>
<feature type="domain" description="Cyclic nucleotide-binding" evidence="16">
    <location>
        <begin position="51"/>
        <end position="148"/>
    </location>
</feature>
<dbReference type="PROSITE" id="PS50042">
    <property type="entry name" value="CNMP_BINDING_3"/>
    <property type="match status" value="2"/>
</dbReference>
<evidence type="ECO:0000256" key="8">
    <source>
        <dbReference type="ARBA" id="ARBA00022741"/>
    </source>
</evidence>
<evidence type="ECO:0000259" key="15">
    <source>
        <dbReference type="PROSITE" id="PS50011"/>
    </source>
</evidence>
<dbReference type="PROSITE" id="PS00108">
    <property type="entry name" value="PROTEIN_KINASE_ST"/>
    <property type="match status" value="1"/>
</dbReference>
<keyword evidence="9" id="KW-0418">Kinase</keyword>
<dbReference type="InterPro" id="IPR000719">
    <property type="entry name" value="Prot_kinase_dom"/>
</dbReference>
<dbReference type="Gene3D" id="3.30.200.20">
    <property type="entry name" value="Phosphorylase Kinase, domain 1"/>
    <property type="match status" value="1"/>
</dbReference>
<comment type="subunit">
    <text evidence="2">Monomer.</text>
</comment>
<keyword evidence="11" id="KW-0460">Magnesium</keyword>
<evidence type="ECO:0000256" key="5">
    <source>
        <dbReference type="ARBA" id="ARBA00022535"/>
    </source>
</evidence>
<evidence type="ECO:0000256" key="14">
    <source>
        <dbReference type="PROSITE-ProRule" id="PRU10141"/>
    </source>
</evidence>
<evidence type="ECO:0000259" key="16">
    <source>
        <dbReference type="PROSITE" id="PS50042"/>
    </source>
</evidence>
<evidence type="ECO:0000256" key="7">
    <source>
        <dbReference type="ARBA" id="ARBA00022723"/>
    </source>
</evidence>
<dbReference type="PROSITE" id="PS00889">
    <property type="entry name" value="CNMP_BINDING_2"/>
    <property type="match status" value="1"/>
</dbReference>
<keyword evidence="5" id="KW-0140">cGMP</keyword>
<dbReference type="PROSITE" id="PS50011">
    <property type="entry name" value="PROTEIN_KINASE_DOM"/>
    <property type="match status" value="1"/>
</dbReference>
<dbReference type="AlphaFoldDB" id="A0A7S1AHM1"/>
<dbReference type="InterPro" id="IPR008271">
    <property type="entry name" value="Ser/Thr_kinase_AS"/>
</dbReference>
<evidence type="ECO:0000313" key="17">
    <source>
        <dbReference type="EMBL" id="CAD8854270.1"/>
    </source>
</evidence>
<keyword evidence="6" id="KW-0808">Transferase</keyword>
<feature type="binding site" evidence="14">
    <location>
        <position position="465"/>
    </location>
    <ligand>
        <name>ATP</name>
        <dbReference type="ChEBI" id="CHEBI:30616"/>
    </ligand>
</feature>
<protein>
    <recommendedName>
        <fullName evidence="13">cGMP-dependent protein kinase</fullName>
    </recommendedName>
</protein>
<dbReference type="GO" id="GO:0004691">
    <property type="term" value="F:cAMP-dependent protein kinase activity"/>
    <property type="evidence" value="ECO:0007669"/>
    <property type="project" value="TreeGrafter"/>
</dbReference>
<evidence type="ECO:0000256" key="9">
    <source>
        <dbReference type="ARBA" id="ARBA00022777"/>
    </source>
</evidence>
<dbReference type="InterPro" id="IPR018490">
    <property type="entry name" value="cNMP-bd_dom_sf"/>
</dbReference>
<proteinExistence type="predicted"/>
<keyword evidence="3" id="KW-0963">Cytoplasm</keyword>
<dbReference type="InterPro" id="IPR000595">
    <property type="entry name" value="cNMP-bd_dom"/>
</dbReference>
<feature type="domain" description="Protein kinase" evidence="15">
    <location>
        <begin position="436"/>
        <end position="694"/>
    </location>
</feature>
<dbReference type="SMART" id="SM00220">
    <property type="entry name" value="S_TKc"/>
    <property type="match status" value="1"/>
</dbReference>
<dbReference type="Gene3D" id="2.60.120.10">
    <property type="entry name" value="Jelly Rolls"/>
    <property type="match status" value="2"/>
</dbReference>
<evidence type="ECO:0000256" key="2">
    <source>
        <dbReference type="ARBA" id="ARBA00011245"/>
    </source>
</evidence>
<dbReference type="Pfam" id="PF00027">
    <property type="entry name" value="cNMP_binding"/>
    <property type="match status" value="2"/>
</dbReference>
<dbReference type="InterPro" id="IPR017441">
    <property type="entry name" value="Protein_kinase_ATP_BS"/>
</dbReference>